<evidence type="ECO:0000313" key="7">
    <source>
        <dbReference type="Proteomes" id="UP000649179"/>
    </source>
</evidence>
<evidence type="ECO:0000259" key="5">
    <source>
        <dbReference type="PROSITE" id="PS01124"/>
    </source>
</evidence>
<reference evidence="6" key="2">
    <citation type="submission" date="2020-09" db="EMBL/GenBank/DDBJ databases">
        <authorList>
            <person name="Sun Q."/>
            <person name="Zhou Y."/>
        </authorList>
    </citation>
    <scope>NUCLEOTIDE SEQUENCE</scope>
    <source>
        <strain evidence="6">CGMCC 1.16067</strain>
    </source>
</reference>
<name>A0A917F7W0_9ACTN</name>
<feature type="domain" description="HTH araC/xylS-type" evidence="5">
    <location>
        <begin position="171"/>
        <end position="269"/>
    </location>
</feature>
<organism evidence="6 7">
    <name type="scientific">Marmoricola endophyticus</name>
    <dbReference type="NCBI Taxonomy" id="2040280"/>
    <lineage>
        <taxon>Bacteria</taxon>
        <taxon>Bacillati</taxon>
        <taxon>Actinomycetota</taxon>
        <taxon>Actinomycetes</taxon>
        <taxon>Propionibacteriales</taxon>
        <taxon>Nocardioidaceae</taxon>
        <taxon>Marmoricola</taxon>
    </lineage>
</organism>
<dbReference type="SMART" id="SM00342">
    <property type="entry name" value="HTH_ARAC"/>
    <property type="match status" value="1"/>
</dbReference>
<reference evidence="6" key="1">
    <citation type="journal article" date="2014" name="Int. J. Syst. Evol. Microbiol.">
        <title>Complete genome sequence of Corynebacterium casei LMG S-19264T (=DSM 44701T), isolated from a smear-ripened cheese.</title>
        <authorList>
            <consortium name="US DOE Joint Genome Institute (JGI-PGF)"/>
            <person name="Walter F."/>
            <person name="Albersmeier A."/>
            <person name="Kalinowski J."/>
            <person name="Ruckert C."/>
        </authorList>
    </citation>
    <scope>NUCLEOTIDE SEQUENCE</scope>
    <source>
        <strain evidence="6">CGMCC 1.16067</strain>
    </source>
</reference>
<keyword evidence="2" id="KW-0238">DNA-binding</keyword>
<comment type="caution">
    <text evidence="6">The sequence shown here is derived from an EMBL/GenBank/DDBJ whole genome shotgun (WGS) entry which is preliminary data.</text>
</comment>
<dbReference type="RefSeq" id="WP_188781423.1">
    <property type="nucleotide sequence ID" value="NZ_BMKQ01000002.1"/>
</dbReference>
<dbReference type="InterPro" id="IPR009057">
    <property type="entry name" value="Homeodomain-like_sf"/>
</dbReference>
<keyword evidence="7" id="KW-1185">Reference proteome</keyword>
<gene>
    <name evidence="6" type="ORF">GCM10011519_35620</name>
</gene>
<dbReference type="EMBL" id="BMKQ01000002">
    <property type="protein sequence ID" value="GGF58670.1"/>
    <property type="molecule type" value="Genomic_DNA"/>
</dbReference>
<keyword evidence="1" id="KW-0805">Transcription regulation</keyword>
<evidence type="ECO:0000256" key="3">
    <source>
        <dbReference type="ARBA" id="ARBA00023163"/>
    </source>
</evidence>
<dbReference type="PANTHER" id="PTHR46796">
    <property type="entry name" value="HTH-TYPE TRANSCRIPTIONAL ACTIVATOR RHAS-RELATED"/>
    <property type="match status" value="1"/>
</dbReference>
<dbReference type="InterPro" id="IPR046532">
    <property type="entry name" value="DUF6597"/>
</dbReference>
<dbReference type="InterPro" id="IPR018060">
    <property type="entry name" value="HTH_AraC"/>
</dbReference>
<evidence type="ECO:0000256" key="2">
    <source>
        <dbReference type="ARBA" id="ARBA00023125"/>
    </source>
</evidence>
<dbReference type="Pfam" id="PF20240">
    <property type="entry name" value="DUF6597"/>
    <property type="match status" value="1"/>
</dbReference>
<dbReference type="Pfam" id="PF12833">
    <property type="entry name" value="HTH_18"/>
    <property type="match status" value="1"/>
</dbReference>
<evidence type="ECO:0000256" key="1">
    <source>
        <dbReference type="ARBA" id="ARBA00023015"/>
    </source>
</evidence>
<dbReference type="GO" id="GO:0043565">
    <property type="term" value="F:sequence-specific DNA binding"/>
    <property type="evidence" value="ECO:0007669"/>
    <property type="project" value="InterPro"/>
</dbReference>
<dbReference type="InterPro" id="IPR050204">
    <property type="entry name" value="AraC_XylS_family_regulators"/>
</dbReference>
<dbReference type="PROSITE" id="PS01124">
    <property type="entry name" value="HTH_ARAC_FAMILY_2"/>
    <property type="match status" value="1"/>
</dbReference>
<feature type="region of interest" description="Disordered" evidence="4">
    <location>
        <begin position="1"/>
        <end position="28"/>
    </location>
</feature>
<dbReference type="Proteomes" id="UP000649179">
    <property type="component" value="Unassembled WGS sequence"/>
</dbReference>
<dbReference type="GO" id="GO:0003700">
    <property type="term" value="F:DNA-binding transcription factor activity"/>
    <property type="evidence" value="ECO:0007669"/>
    <property type="project" value="InterPro"/>
</dbReference>
<dbReference type="Gene3D" id="1.10.10.60">
    <property type="entry name" value="Homeodomain-like"/>
    <property type="match status" value="1"/>
</dbReference>
<sequence length="288" mass="31216">MSEGGGRRTPAGVLRPGDATRRIEIGRGAPPPGLAEHVDYLWWVSWRCPEPYVQSVIPRPVVHVAAEWRAGQPRLVVTGVPSTRFDRRLVGTGRTVAAAFHPAGFRPLLGSAVGALRDREAALGDLLDLDDRPVAQRLLDPAVDVESAAGELGAWLEDVSVVPDPRVAELRHLVALVEHDREVTRADQVAALAGVRLRTLQRRFTEYVGIGPKWVVQRFRLLDVAEAAHGDEPVDWAELAGRLGYADQSHLIRAFTALVGEPPAAYVETQASPPSWATSDTAVGSSIR</sequence>
<evidence type="ECO:0000256" key="4">
    <source>
        <dbReference type="SAM" id="MobiDB-lite"/>
    </source>
</evidence>
<dbReference type="AlphaFoldDB" id="A0A917F7W0"/>
<dbReference type="SUPFAM" id="SSF46689">
    <property type="entry name" value="Homeodomain-like"/>
    <property type="match status" value="1"/>
</dbReference>
<keyword evidence="3" id="KW-0804">Transcription</keyword>
<accession>A0A917F7W0</accession>
<proteinExistence type="predicted"/>
<evidence type="ECO:0000313" key="6">
    <source>
        <dbReference type="EMBL" id="GGF58670.1"/>
    </source>
</evidence>
<protein>
    <submittedName>
        <fullName evidence="6">AraC family transcriptional regulator</fullName>
    </submittedName>
</protein>